<dbReference type="GO" id="GO:0006065">
    <property type="term" value="P:UDP-glucuronate biosynthetic process"/>
    <property type="evidence" value="ECO:0007669"/>
    <property type="project" value="UniProtKB-UniPathway"/>
</dbReference>
<dbReference type="InterPro" id="IPR001732">
    <property type="entry name" value="UDP-Glc/GDP-Man_DH_N"/>
</dbReference>
<keyword evidence="6 8" id="KW-0520">NAD</keyword>
<reference evidence="13 14" key="1">
    <citation type="submission" date="2020-04" db="EMBL/GenBank/DDBJ databases">
        <title>Ramlibacter sp. G-1-2-2 isolated from soil.</title>
        <authorList>
            <person name="Dahal R.H."/>
        </authorList>
    </citation>
    <scope>NUCLEOTIDE SEQUENCE [LARGE SCALE GENOMIC DNA]</scope>
    <source>
        <strain evidence="13 14">G-1-2-2</strain>
    </source>
</reference>
<dbReference type="SUPFAM" id="SSF48179">
    <property type="entry name" value="6-phosphogluconate dehydrogenase C-terminal domain-like"/>
    <property type="match status" value="1"/>
</dbReference>
<feature type="binding site" evidence="11">
    <location>
        <position position="158"/>
    </location>
    <ligand>
        <name>NAD(+)</name>
        <dbReference type="ChEBI" id="CHEBI:57540"/>
    </ligand>
</feature>
<comment type="pathway">
    <text evidence="1">Nucleotide-sugar biosynthesis; UDP-alpha-D-glucuronate biosynthesis; UDP-alpha-D-glucuronate from UDP-alpha-D-glucose: step 1/1.</text>
</comment>
<dbReference type="InterPro" id="IPR036220">
    <property type="entry name" value="UDP-Glc/GDP-Man_DH_C_sf"/>
</dbReference>
<dbReference type="InterPro" id="IPR014027">
    <property type="entry name" value="UDP-Glc/GDP-Man_DH_C"/>
</dbReference>
<dbReference type="InterPro" id="IPR008927">
    <property type="entry name" value="6-PGluconate_DH-like_C_sf"/>
</dbReference>
<proteinExistence type="inferred from homology"/>
<name>A0A848H645_9BURK</name>
<feature type="domain" description="UDP-glucose/GDP-mannose dehydrogenase C-terminal" evidence="12">
    <location>
        <begin position="324"/>
        <end position="436"/>
    </location>
</feature>
<feature type="binding site" evidence="11">
    <location>
        <position position="273"/>
    </location>
    <ligand>
        <name>NAD(+)</name>
        <dbReference type="ChEBI" id="CHEBI:57540"/>
    </ligand>
</feature>
<keyword evidence="14" id="KW-1185">Reference proteome</keyword>
<gene>
    <name evidence="13" type="ORF">HHL11_21125</name>
</gene>
<feature type="binding site" evidence="11">
    <location>
        <position position="86"/>
    </location>
    <ligand>
        <name>NAD(+)</name>
        <dbReference type="ChEBI" id="CHEBI:57540"/>
    </ligand>
</feature>
<feature type="binding site" evidence="10">
    <location>
        <position position="267"/>
    </location>
    <ligand>
        <name>substrate</name>
    </ligand>
</feature>
<feature type="binding site" evidence="11">
    <location>
        <position position="121"/>
    </location>
    <ligand>
        <name>NAD(+)</name>
        <dbReference type="ChEBI" id="CHEBI:57540"/>
    </ligand>
</feature>
<dbReference type="PANTHER" id="PTHR43750:SF3">
    <property type="entry name" value="UDP-GLUCOSE 6-DEHYDROGENASE TUAD"/>
    <property type="match status" value="1"/>
</dbReference>
<evidence type="ECO:0000313" key="14">
    <source>
        <dbReference type="Proteomes" id="UP000541185"/>
    </source>
</evidence>
<dbReference type="Gene3D" id="1.20.5.100">
    <property type="entry name" value="Cytochrome c1, transmembrane anchor, C-terminal"/>
    <property type="match status" value="1"/>
</dbReference>
<feature type="binding site" evidence="11">
    <location>
        <position position="30"/>
    </location>
    <ligand>
        <name>NAD(+)</name>
        <dbReference type="ChEBI" id="CHEBI:57540"/>
    </ligand>
</feature>
<comment type="similarity">
    <text evidence="2 8">Belongs to the UDP-glucose/GDP-mannose dehydrogenase family.</text>
</comment>
<organism evidence="13 14">
    <name type="scientific">Ramlibacter agri</name>
    <dbReference type="NCBI Taxonomy" id="2728837"/>
    <lineage>
        <taxon>Bacteria</taxon>
        <taxon>Pseudomonadati</taxon>
        <taxon>Pseudomonadota</taxon>
        <taxon>Betaproteobacteria</taxon>
        <taxon>Burkholderiales</taxon>
        <taxon>Comamonadaceae</taxon>
        <taxon>Ramlibacter</taxon>
    </lineage>
</organism>
<dbReference type="Proteomes" id="UP000541185">
    <property type="component" value="Unassembled WGS sequence"/>
</dbReference>
<feature type="binding site" evidence="10">
    <location>
        <begin position="259"/>
        <end position="263"/>
    </location>
    <ligand>
        <name>substrate</name>
    </ligand>
</feature>
<evidence type="ECO:0000256" key="2">
    <source>
        <dbReference type="ARBA" id="ARBA00006601"/>
    </source>
</evidence>
<dbReference type="RefSeq" id="WP_169420541.1">
    <property type="nucleotide sequence ID" value="NZ_JABBFX010000002.1"/>
</dbReference>
<feature type="binding site" evidence="10">
    <location>
        <begin position="155"/>
        <end position="158"/>
    </location>
    <ligand>
        <name>substrate</name>
    </ligand>
</feature>
<evidence type="ECO:0000256" key="8">
    <source>
        <dbReference type="PIRNR" id="PIRNR000124"/>
    </source>
</evidence>
<feature type="binding site" evidence="10">
    <location>
        <position position="214"/>
    </location>
    <ligand>
        <name>substrate</name>
    </ligand>
</feature>
<dbReference type="PIRSF" id="PIRSF000124">
    <property type="entry name" value="UDPglc_GDPman_dh"/>
    <property type="match status" value="1"/>
</dbReference>
<dbReference type="Pfam" id="PF03720">
    <property type="entry name" value="UDPG_MGDP_dh_C"/>
    <property type="match status" value="1"/>
</dbReference>
<feature type="active site" description="Nucleophile" evidence="9">
    <location>
        <position position="270"/>
    </location>
</feature>
<feature type="binding site" evidence="11">
    <location>
        <position position="338"/>
    </location>
    <ligand>
        <name>NAD(+)</name>
        <dbReference type="ChEBI" id="CHEBI:57540"/>
    </ligand>
</feature>
<feature type="binding site" evidence="11">
    <location>
        <position position="35"/>
    </location>
    <ligand>
        <name>NAD(+)</name>
        <dbReference type="ChEBI" id="CHEBI:57540"/>
    </ligand>
</feature>
<evidence type="ECO:0000313" key="13">
    <source>
        <dbReference type="EMBL" id="NML46265.1"/>
    </source>
</evidence>
<dbReference type="SUPFAM" id="SSF52413">
    <property type="entry name" value="UDP-glucose/GDP-mannose dehydrogenase C-terminal domain"/>
    <property type="match status" value="1"/>
</dbReference>
<dbReference type="SMART" id="SM00984">
    <property type="entry name" value="UDPG_MGDP_dh_C"/>
    <property type="match status" value="1"/>
</dbReference>
<dbReference type="PANTHER" id="PTHR43750">
    <property type="entry name" value="UDP-GLUCOSE 6-DEHYDROGENASE TUAD"/>
    <property type="match status" value="1"/>
</dbReference>
<dbReference type="InterPro" id="IPR028357">
    <property type="entry name" value="UDPglc_DH_bac"/>
</dbReference>
<evidence type="ECO:0000259" key="12">
    <source>
        <dbReference type="SMART" id="SM00984"/>
    </source>
</evidence>
<dbReference type="InterPro" id="IPR014026">
    <property type="entry name" value="UDP-Glc/GDP-Man_DH_dimer"/>
</dbReference>
<dbReference type="InterPro" id="IPR017476">
    <property type="entry name" value="UDP-Glc/GDP-Man"/>
</dbReference>
<evidence type="ECO:0000256" key="11">
    <source>
        <dbReference type="PIRSR" id="PIRSR500134-3"/>
    </source>
</evidence>
<dbReference type="AlphaFoldDB" id="A0A848H645"/>
<dbReference type="NCBIfam" id="TIGR03026">
    <property type="entry name" value="NDP-sugDHase"/>
    <property type="match status" value="1"/>
</dbReference>
<comment type="caution">
    <text evidence="13">The sequence shown here is derived from an EMBL/GenBank/DDBJ whole genome shotgun (WGS) entry which is preliminary data.</text>
</comment>
<dbReference type="Pfam" id="PF03721">
    <property type="entry name" value="UDPG_MGDP_dh_N"/>
    <property type="match status" value="1"/>
</dbReference>
<evidence type="ECO:0000256" key="3">
    <source>
        <dbReference type="ARBA" id="ARBA00012954"/>
    </source>
</evidence>
<evidence type="ECO:0000256" key="7">
    <source>
        <dbReference type="ARBA" id="ARBA00047473"/>
    </source>
</evidence>
<dbReference type="EC" id="1.1.1.22" evidence="3 8"/>
<dbReference type="PIRSF" id="PIRSF500134">
    <property type="entry name" value="UDPglc_DH_bac"/>
    <property type="match status" value="1"/>
</dbReference>
<dbReference type="UniPathway" id="UPA00038">
    <property type="reaction ID" value="UER00491"/>
</dbReference>
<evidence type="ECO:0000256" key="5">
    <source>
        <dbReference type="ARBA" id="ARBA00023002"/>
    </source>
</evidence>
<evidence type="ECO:0000256" key="1">
    <source>
        <dbReference type="ARBA" id="ARBA00004701"/>
    </source>
</evidence>
<dbReference type="GO" id="GO:0003979">
    <property type="term" value="F:UDP-glucose 6-dehydrogenase activity"/>
    <property type="evidence" value="ECO:0007669"/>
    <property type="project" value="UniProtKB-EC"/>
</dbReference>
<protein>
    <recommendedName>
        <fullName evidence="4 8">UDP-glucose 6-dehydrogenase</fullName>
        <ecNumber evidence="3 8">1.1.1.22</ecNumber>
    </recommendedName>
</protein>
<dbReference type="SUPFAM" id="SSF51735">
    <property type="entry name" value="NAD(P)-binding Rossmann-fold domains"/>
    <property type="match status" value="1"/>
</dbReference>
<dbReference type="Pfam" id="PF00984">
    <property type="entry name" value="UDPG_MGDP_dh"/>
    <property type="match status" value="1"/>
</dbReference>
<dbReference type="GO" id="GO:0051287">
    <property type="term" value="F:NAD binding"/>
    <property type="evidence" value="ECO:0007669"/>
    <property type="project" value="InterPro"/>
</dbReference>
<dbReference type="Gene3D" id="3.40.50.720">
    <property type="entry name" value="NAD(P)-binding Rossmann-like Domain"/>
    <property type="match status" value="2"/>
</dbReference>
<comment type="catalytic activity">
    <reaction evidence="7 8">
        <text>UDP-alpha-D-glucose + 2 NAD(+) + H2O = UDP-alpha-D-glucuronate + 2 NADH + 3 H(+)</text>
        <dbReference type="Rhea" id="RHEA:23596"/>
        <dbReference type="ChEBI" id="CHEBI:15377"/>
        <dbReference type="ChEBI" id="CHEBI:15378"/>
        <dbReference type="ChEBI" id="CHEBI:57540"/>
        <dbReference type="ChEBI" id="CHEBI:57945"/>
        <dbReference type="ChEBI" id="CHEBI:58052"/>
        <dbReference type="ChEBI" id="CHEBI:58885"/>
        <dbReference type="EC" id="1.1.1.22"/>
    </reaction>
</comment>
<evidence type="ECO:0000256" key="10">
    <source>
        <dbReference type="PIRSR" id="PIRSR500134-2"/>
    </source>
</evidence>
<dbReference type="InterPro" id="IPR036291">
    <property type="entry name" value="NAD(P)-bd_dom_sf"/>
</dbReference>
<evidence type="ECO:0000256" key="4">
    <source>
        <dbReference type="ARBA" id="ARBA00015132"/>
    </source>
</evidence>
<evidence type="ECO:0000256" key="6">
    <source>
        <dbReference type="ARBA" id="ARBA00023027"/>
    </source>
</evidence>
<dbReference type="EMBL" id="JABBFX010000002">
    <property type="protein sequence ID" value="NML46265.1"/>
    <property type="molecule type" value="Genomic_DNA"/>
</dbReference>
<dbReference type="GO" id="GO:0000271">
    <property type="term" value="P:polysaccharide biosynthetic process"/>
    <property type="evidence" value="ECO:0007669"/>
    <property type="project" value="InterPro"/>
</dbReference>
<sequence length="500" mass="53743">MNVTIIGTGYVGLVTGACLAELGNNVFCLDVDQAKIHLLNAGGMPIHEPGLEEIIARNVEEGRLVFSSDPAAATAFADVQFIAVGTPPDEDGAADLQYVLAAARSIGRHMQGFKAVVDKSTVPVGTAEKVAAAIREELAARGADIEFAVASNPEFLKEGAAVEDFMRPDRIVLGVDETPAGERALALLRELYRPFNRNHERTRVMDVRSAEFTKYAANAMLATRISFMNELANLADRVGADIELVRQGIGSDPRIGYSFLYAGTGYGGSCFPKDVDALCRTASENGHGLQILDAVQRVNQAQKKVLLEKVWAQFGRRLAGRSFAVWGLAFKPGTDDMREAPSRSIIEALLRAGATVRAHDPVAQEQAARALAGDLADHPELLRNLTFVPKPLDAAQGADALIVLTEWKSYKSPNLRALREALRSPLVLDGRNIYDLHAMAAAGLTYLGIGRNNLALLKEQMQVAPITVANEVTREEPIEVLVELAAQAAAETKALGEEAS</sequence>
<evidence type="ECO:0000256" key="9">
    <source>
        <dbReference type="PIRSR" id="PIRSR500134-1"/>
    </source>
</evidence>
<accession>A0A848H645</accession>
<keyword evidence="5 8" id="KW-0560">Oxidoreductase</keyword>
<feature type="binding site" evidence="10">
    <location>
        <position position="331"/>
    </location>
    <ligand>
        <name>substrate</name>
    </ligand>
</feature>